<comment type="caution">
    <text evidence="1">The sequence shown here is derived from an EMBL/GenBank/DDBJ whole genome shotgun (WGS) entry which is preliminary data.</text>
</comment>
<reference evidence="2" key="1">
    <citation type="submission" date="2020-09" db="EMBL/GenBank/DDBJ databases">
        <title>The genome sequence of strain Labrenzia suaedae 4C16A.</title>
        <authorList>
            <person name="Liu Y."/>
        </authorList>
    </citation>
    <scope>NUCLEOTIDE SEQUENCE [LARGE SCALE GENOMIC DNA]</scope>
    <source>
        <strain evidence="2">4C16A</strain>
    </source>
</reference>
<organism evidence="1 2">
    <name type="scientific">Roseibium litorale</name>
    <dbReference type="NCBI Taxonomy" id="2803841"/>
    <lineage>
        <taxon>Bacteria</taxon>
        <taxon>Pseudomonadati</taxon>
        <taxon>Pseudomonadota</taxon>
        <taxon>Alphaproteobacteria</taxon>
        <taxon>Hyphomicrobiales</taxon>
        <taxon>Stappiaceae</taxon>
        <taxon>Roseibium</taxon>
    </lineage>
</organism>
<keyword evidence="2" id="KW-1185">Reference proteome</keyword>
<sequence length="183" mass="20903">MTDTPVSPIDILDFWWQAGPEKWFARSDAFDAEIRERFLASVEAAKAGELDDWEASPHGALALLILLDQFTRNLFRDDKRAFESDPKALGIATRAVDAGYDRAFPPSVRVFFYLPFEHAEDMAAQERSVDLCRALNNEQFYLYALIHLDVIRRFGRFPHRNKVLGRETTAEEQAFLENGGFSA</sequence>
<accession>A0ABR9CML9</accession>
<dbReference type="RefSeq" id="WP_192148236.1">
    <property type="nucleotide sequence ID" value="NZ_JACYXI010000006.1"/>
</dbReference>
<dbReference type="Pfam" id="PF06041">
    <property type="entry name" value="DUF924"/>
    <property type="match status" value="1"/>
</dbReference>
<proteinExistence type="predicted"/>
<name>A0ABR9CML9_9HYPH</name>
<evidence type="ECO:0000313" key="2">
    <source>
        <dbReference type="Proteomes" id="UP000632063"/>
    </source>
</evidence>
<evidence type="ECO:0000313" key="1">
    <source>
        <dbReference type="EMBL" id="MBD8892114.1"/>
    </source>
</evidence>
<protein>
    <submittedName>
        <fullName evidence="1">DUF924 domain-containing protein</fullName>
    </submittedName>
</protein>
<dbReference type="Gene3D" id="1.25.40.10">
    <property type="entry name" value="Tetratricopeptide repeat domain"/>
    <property type="match status" value="1"/>
</dbReference>
<dbReference type="Proteomes" id="UP000632063">
    <property type="component" value="Unassembled WGS sequence"/>
</dbReference>
<dbReference type="SUPFAM" id="SSF48452">
    <property type="entry name" value="TPR-like"/>
    <property type="match status" value="1"/>
</dbReference>
<gene>
    <name evidence="1" type="ORF">IG616_11175</name>
</gene>
<dbReference type="EMBL" id="JACYXI010000006">
    <property type="protein sequence ID" value="MBD8892114.1"/>
    <property type="molecule type" value="Genomic_DNA"/>
</dbReference>
<dbReference type="InterPro" id="IPR011990">
    <property type="entry name" value="TPR-like_helical_dom_sf"/>
</dbReference>
<dbReference type="Gene3D" id="1.20.58.320">
    <property type="entry name" value="TPR-like"/>
    <property type="match status" value="1"/>
</dbReference>
<reference evidence="1 2" key="2">
    <citation type="journal article" date="2021" name="Int. J. Syst. Evol. Microbiol.">
        <title>Roseibium litorale sp. nov., isolated from a tidal flat sediment and proposal for the reclassification of Labrenzia polysiphoniae as Roseibium polysiphoniae comb. nov.</title>
        <authorList>
            <person name="Liu Y."/>
            <person name="Pei T."/>
            <person name="Du J."/>
            <person name="Chao M."/>
            <person name="Deng M.R."/>
            <person name="Zhu H."/>
        </authorList>
    </citation>
    <scope>NUCLEOTIDE SEQUENCE [LARGE SCALE GENOMIC DNA]</scope>
    <source>
        <strain evidence="1 2">4C16A</strain>
    </source>
</reference>
<dbReference type="InterPro" id="IPR010323">
    <property type="entry name" value="DUF924"/>
</dbReference>